<keyword evidence="3" id="KW-0648">Protein biosynthesis</keyword>
<dbReference type="GO" id="GO:0003729">
    <property type="term" value="F:mRNA binding"/>
    <property type="evidence" value="ECO:0007669"/>
    <property type="project" value="TreeGrafter"/>
</dbReference>
<accession>A0A7V4WWB5</accession>
<protein>
    <submittedName>
        <fullName evidence="5">Translation initiation factor</fullName>
    </submittedName>
</protein>
<comment type="caution">
    <text evidence="5">The sequence shown here is derived from an EMBL/GenBank/DDBJ whole genome shotgun (WGS) entry which is preliminary data.</text>
</comment>
<evidence type="ECO:0000313" key="5">
    <source>
        <dbReference type="EMBL" id="HGY57035.1"/>
    </source>
</evidence>
<dbReference type="InterPro" id="IPR001950">
    <property type="entry name" value="SUI1"/>
</dbReference>
<dbReference type="GO" id="GO:0003743">
    <property type="term" value="F:translation initiation factor activity"/>
    <property type="evidence" value="ECO:0007669"/>
    <property type="project" value="UniProtKB-KW"/>
</dbReference>
<dbReference type="PANTHER" id="PTHR12789">
    <property type="entry name" value="DENSITY-REGULATED PROTEIN HOMOLOG"/>
    <property type="match status" value="1"/>
</dbReference>
<dbReference type="PANTHER" id="PTHR12789:SF0">
    <property type="entry name" value="DENSITY-REGULATED PROTEIN"/>
    <property type="match status" value="1"/>
</dbReference>
<evidence type="ECO:0000256" key="1">
    <source>
        <dbReference type="ARBA" id="ARBA00005422"/>
    </source>
</evidence>
<organism evidence="5">
    <name type="scientific">Caldithrix abyssi</name>
    <dbReference type="NCBI Taxonomy" id="187145"/>
    <lineage>
        <taxon>Bacteria</taxon>
        <taxon>Pseudomonadati</taxon>
        <taxon>Calditrichota</taxon>
        <taxon>Calditrichia</taxon>
        <taxon>Calditrichales</taxon>
        <taxon>Calditrichaceae</taxon>
        <taxon>Caldithrix</taxon>
    </lineage>
</organism>
<dbReference type="GO" id="GO:0001731">
    <property type="term" value="P:formation of translation preinitiation complex"/>
    <property type="evidence" value="ECO:0007669"/>
    <property type="project" value="TreeGrafter"/>
</dbReference>
<dbReference type="GO" id="GO:0006417">
    <property type="term" value="P:regulation of translation"/>
    <property type="evidence" value="ECO:0007669"/>
    <property type="project" value="UniProtKB-KW"/>
</dbReference>
<dbReference type="InterPro" id="IPR005872">
    <property type="entry name" value="SUI1_arc_bac"/>
</dbReference>
<evidence type="ECO:0000256" key="3">
    <source>
        <dbReference type="ARBA" id="ARBA00022917"/>
    </source>
</evidence>
<dbReference type="EMBL" id="DRQG01000142">
    <property type="protein sequence ID" value="HGY57035.1"/>
    <property type="molecule type" value="Genomic_DNA"/>
</dbReference>
<dbReference type="SUPFAM" id="SSF55159">
    <property type="entry name" value="eIF1-like"/>
    <property type="match status" value="1"/>
</dbReference>
<dbReference type="GO" id="GO:0003735">
    <property type="term" value="F:structural constituent of ribosome"/>
    <property type="evidence" value="ECO:0007669"/>
    <property type="project" value="InterPro"/>
</dbReference>
<dbReference type="PROSITE" id="PS50296">
    <property type="entry name" value="SUI1"/>
    <property type="match status" value="1"/>
</dbReference>
<proteinExistence type="inferred from homology"/>
<dbReference type="GO" id="GO:0002188">
    <property type="term" value="P:translation reinitiation"/>
    <property type="evidence" value="ECO:0007669"/>
    <property type="project" value="TreeGrafter"/>
</dbReference>
<keyword evidence="5" id="KW-0396">Initiation factor</keyword>
<gene>
    <name evidence="5" type="ORF">ENK44_15105</name>
</gene>
<dbReference type="InterPro" id="IPR036877">
    <property type="entry name" value="SUI1_dom_sf"/>
</dbReference>
<dbReference type="Pfam" id="PF01253">
    <property type="entry name" value="SUI1"/>
    <property type="match status" value="1"/>
</dbReference>
<name>A0A7V4WWB5_CALAY</name>
<dbReference type="AlphaFoldDB" id="A0A7V4WWB5"/>
<dbReference type="PIRSF" id="PIRSF037511">
    <property type="entry name" value="Transl_init_SUI1_pro"/>
    <property type="match status" value="1"/>
</dbReference>
<reference evidence="5" key="1">
    <citation type="journal article" date="2020" name="mSystems">
        <title>Genome- and Community-Level Interaction Insights into Carbon Utilization and Element Cycling Functions of Hydrothermarchaeota in Hydrothermal Sediment.</title>
        <authorList>
            <person name="Zhou Z."/>
            <person name="Liu Y."/>
            <person name="Xu W."/>
            <person name="Pan J."/>
            <person name="Luo Z.H."/>
            <person name="Li M."/>
        </authorList>
    </citation>
    <scope>NUCLEOTIDE SEQUENCE [LARGE SCALE GENOMIC DNA]</scope>
    <source>
        <strain evidence="5">HyVt-577</strain>
    </source>
</reference>
<sequence length="108" mass="12245">MNNRNRNIIYSTDADWQKDEENKPETVSVPINGQTAHLYRDRKGRGGKTVTVIKNLQGDLKTLQKELQRHCGSGGTLKGNQIEIQGDHRQKVAEYLAKKGYKYKFIGG</sequence>
<keyword evidence="2" id="KW-0810">Translation regulation</keyword>
<feature type="domain" description="SUI1" evidence="4">
    <location>
        <begin position="37"/>
        <end position="100"/>
    </location>
</feature>
<evidence type="ECO:0000259" key="4">
    <source>
        <dbReference type="PROSITE" id="PS50296"/>
    </source>
</evidence>
<dbReference type="Proteomes" id="UP000885779">
    <property type="component" value="Unassembled WGS sequence"/>
</dbReference>
<dbReference type="GO" id="GO:0005840">
    <property type="term" value="C:ribosome"/>
    <property type="evidence" value="ECO:0007669"/>
    <property type="project" value="InterPro"/>
</dbReference>
<dbReference type="CDD" id="cd11567">
    <property type="entry name" value="YciH_like"/>
    <property type="match status" value="1"/>
</dbReference>
<dbReference type="InterPro" id="IPR050318">
    <property type="entry name" value="DENR/SUI1_TIF"/>
</dbReference>
<dbReference type="Gene3D" id="3.30.780.10">
    <property type="entry name" value="SUI1-like domain"/>
    <property type="match status" value="1"/>
</dbReference>
<comment type="similarity">
    <text evidence="1">Belongs to the SUI1 family.</text>
</comment>
<evidence type="ECO:0000256" key="2">
    <source>
        <dbReference type="ARBA" id="ARBA00022845"/>
    </source>
</evidence>